<keyword evidence="1" id="KW-1133">Transmembrane helix</keyword>
<dbReference type="EMBL" id="JAPZBU010000003">
    <property type="protein sequence ID" value="KAJ5414283.1"/>
    <property type="molecule type" value="Genomic_DNA"/>
</dbReference>
<dbReference type="Gene3D" id="3.30.559.10">
    <property type="entry name" value="Chloramphenicol acetyltransferase-like domain"/>
    <property type="match status" value="1"/>
</dbReference>
<keyword evidence="1" id="KW-0472">Membrane</keyword>
<proteinExistence type="predicted"/>
<dbReference type="RefSeq" id="XP_056494129.1">
    <property type="nucleotide sequence ID" value="XM_056625547.1"/>
</dbReference>
<gene>
    <name evidence="2" type="ORF">N7509_000910</name>
</gene>
<comment type="caution">
    <text evidence="2">The sequence shown here is derived from an EMBL/GenBank/DDBJ whole genome shotgun (WGS) entry which is preliminary data.</text>
</comment>
<accession>A0A9W9WBP1</accession>
<dbReference type="GeneID" id="81364527"/>
<dbReference type="AlphaFoldDB" id="A0A9W9WBP1"/>
<dbReference type="Pfam" id="PF02458">
    <property type="entry name" value="Transferase"/>
    <property type="match status" value="1"/>
</dbReference>
<reference evidence="2" key="2">
    <citation type="journal article" date="2023" name="IMA Fungus">
        <title>Comparative genomic study of the Penicillium genus elucidates a diverse pangenome and 15 lateral gene transfer events.</title>
        <authorList>
            <person name="Petersen C."/>
            <person name="Sorensen T."/>
            <person name="Nielsen M.R."/>
            <person name="Sondergaard T.E."/>
            <person name="Sorensen J.L."/>
            <person name="Fitzpatrick D.A."/>
            <person name="Frisvad J.C."/>
            <person name="Nielsen K.L."/>
        </authorList>
    </citation>
    <scope>NUCLEOTIDE SEQUENCE</scope>
    <source>
        <strain evidence="2">IBT 29677</strain>
    </source>
</reference>
<evidence type="ECO:0000313" key="3">
    <source>
        <dbReference type="Proteomes" id="UP001147747"/>
    </source>
</evidence>
<feature type="transmembrane region" description="Helical" evidence="1">
    <location>
        <begin position="149"/>
        <end position="169"/>
    </location>
</feature>
<keyword evidence="3" id="KW-1185">Reference proteome</keyword>
<protein>
    <submittedName>
        <fullName evidence="2">Uncharacterized protein</fullName>
    </submittedName>
</protein>
<dbReference type="InterPro" id="IPR023213">
    <property type="entry name" value="CAT-like_dom_sf"/>
</dbReference>
<reference evidence="2" key="1">
    <citation type="submission" date="2022-12" db="EMBL/GenBank/DDBJ databases">
        <authorList>
            <person name="Petersen C."/>
        </authorList>
    </citation>
    <scope>NUCLEOTIDE SEQUENCE</scope>
    <source>
        <strain evidence="2">IBT 29677</strain>
    </source>
</reference>
<dbReference type="Proteomes" id="UP001147747">
    <property type="component" value="Unassembled WGS sequence"/>
</dbReference>
<name>A0A9W9WBP1_9EURO</name>
<sequence>MTASTPPVGVAVTATHVVTLVHFVTPINAVWIYEPLSSSDTVPLERLRNAISRLLDYYPHLTGRMHIDPNTGVRTMTRIGSGIHLLEAKCDASLQSFARGSSKCDKQFSVFDLPNAGNALLAPWDLSLGGRQQDPVFTIQRTEFTCSSVAIGIGLSLVVVGAGGFLGLYQDLTAIYRAMTIDPAIEELVELA</sequence>
<evidence type="ECO:0000256" key="1">
    <source>
        <dbReference type="SAM" id="Phobius"/>
    </source>
</evidence>
<dbReference type="OrthoDB" id="444127at2759"/>
<organism evidence="2 3">
    <name type="scientific">Penicillium cosmopolitanum</name>
    <dbReference type="NCBI Taxonomy" id="1131564"/>
    <lineage>
        <taxon>Eukaryota</taxon>
        <taxon>Fungi</taxon>
        <taxon>Dikarya</taxon>
        <taxon>Ascomycota</taxon>
        <taxon>Pezizomycotina</taxon>
        <taxon>Eurotiomycetes</taxon>
        <taxon>Eurotiomycetidae</taxon>
        <taxon>Eurotiales</taxon>
        <taxon>Aspergillaceae</taxon>
        <taxon>Penicillium</taxon>
    </lineage>
</organism>
<keyword evidence="1" id="KW-0812">Transmembrane</keyword>
<evidence type="ECO:0000313" key="2">
    <source>
        <dbReference type="EMBL" id="KAJ5414283.1"/>
    </source>
</evidence>